<dbReference type="EMBL" id="JADFTS010000004">
    <property type="protein sequence ID" value="KAF9609025.1"/>
    <property type="molecule type" value="Genomic_DNA"/>
</dbReference>
<dbReference type="AlphaFoldDB" id="A0A835LVH3"/>
<keyword evidence="2" id="KW-1185">Reference proteome</keyword>
<gene>
    <name evidence="1" type="ORF">IFM89_012465</name>
</gene>
<dbReference type="Proteomes" id="UP000631114">
    <property type="component" value="Unassembled WGS sequence"/>
</dbReference>
<name>A0A835LVH3_9MAGN</name>
<sequence>MIAATRDKINAIRANGRLIKKPNGLHLPISLPIPFRSLSRVKKRKNEGGTQSIYRRSLVKDEHYGFPKGVLGFIKGDLEEGLKKFQDLVDENPRDFWPYLCQIVFEDCHYLHSEDHQKRPVRGGAIANLIDEVGGAVVHIEGLSKAIPGKQQHAIHRQDCDLYQSKATLQSVLNPHFTPLIKPRSCFGILVGRKKVSDLLISVDVIGDASENIFVFVVAPCIWKGMA</sequence>
<comment type="caution">
    <text evidence="1">The sequence shown here is derived from an EMBL/GenBank/DDBJ whole genome shotgun (WGS) entry which is preliminary data.</text>
</comment>
<evidence type="ECO:0000313" key="2">
    <source>
        <dbReference type="Proteomes" id="UP000631114"/>
    </source>
</evidence>
<protein>
    <submittedName>
        <fullName evidence="1">Uncharacterized protein</fullName>
    </submittedName>
</protein>
<evidence type="ECO:0000313" key="1">
    <source>
        <dbReference type="EMBL" id="KAF9609025.1"/>
    </source>
</evidence>
<reference evidence="1 2" key="1">
    <citation type="submission" date="2020-10" db="EMBL/GenBank/DDBJ databases">
        <title>The Coptis chinensis genome and diversification of protoberbering-type alkaloids.</title>
        <authorList>
            <person name="Wang B."/>
            <person name="Shu S."/>
            <person name="Song C."/>
            <person name="Liu Y."/>
        </authorList>
    </citation>
    <scope>NUCLEOTIDE SEQUENCE [LARGE SCALE GENOMIC DNA]</scope>
    <source>
        <strain evidence="1">HL-2020</strain>
        <tissue evidence="1">Leaf</tissue>
    </source>
</reference>
<proteinExistence type="predicted"/>
<accession>A0A835LVH3</accession>
<organism evidence="1 2">
    <name type="scientific">Coptis chinensis</name>
    <dbReference type="NCBI Taxonomy" id="261450"/>
    <lineage>
        <taxon>Eukaryota</taxon>
        <taxon>Viridiplantae</taxon>
        <taxon>Streptophyta</taxon>
        <taxon>Embryophyta</taxon>
        <taxon>Tracheophyta</taxon>
        <taxon>Spermatophyta</taxon>
        <taxon>Magnoliopsida</taxon>
        <taxon>Ranunculales</taxon>
        <taxon>Ranunculaceae</taxon>
        <taxon>Coptidoideae</taxon>
        <taxon>Coptis</taxon>
    </lineage>
</organism>